<reference evidence="5" key="1">
    <citation type="submission" date="2018-11" db="EMBL/GenBank/DDBJ databases">
        <title>Complete genome sequence of Paenibacillus sp. ML311-T8.</title>
        <authorList>
            <person name="Nam Y.-D."/>
            <person name="Kang J."/>
            <person name="Chung W.-H."/>
            <person name="Park Y.S."/>
        </authorList>
    </citation>
    <scope>NUCLEOTIDE SEQUENCE [LARGE SCALE GENOMIC DNA]</scope>
    <source>
        <strain evidence="5">ML311-T8</strain>
    </source>
</reference>
<organism evidence="4 5">
    <name type="scientific">Paenibacillus psychroresistens</name>
    <dbReference type="NCBI Taxonomy" id="1778678"/>
    <lineage>
        <taxon>Bacteria</taxon>
        <taxon>Bacillati</taxon>
        <taxon>Bacillota</taxon>
        <taxon>Bacilli</taxon>
        <taxon>Bacillales</taxon>
        <taxon>Paenibacillaceae</taxon>
        <taxon>Paenibacillus</taxon>
    </lineage>
</organism>
<dbReference type="InterPro" id="IPR001119">
    <property type="entry name" value="SLH_dom"/>
</dbReference>
<dbReference type="PROSITE" id="PS50853">
    <property type="entry name" value="FN3"/>
    <property type="match status" value="1"/>
</dbReference>
<dbReference type="Pfam" id="PF00395">
    <property type="entry name" value="SLH"/>
    <property type="match status" value="3"/>
</dbReference>
<feature type="region of interest" description="Disordered" evidence="1">
    <location>
        <begin position="1534"/>
        <end position="1558"/>
    </location>
</feature>
<feature type="domain" description="SLH" evidence="3">
    <location>
        <begin position="1819"/>
        <end position="1882"/>
    </location>
</feature>
<dbReference type="InterPro" id="IPR013783">
    <property type="entry name" value="Ig-like_fold"/>
</dbReference>
<gene>
    <name evidence="4" type="ORF">EHS13_23255</name>
</gene>
<proteinExistence type="predicted"/>
<dbReference type="PANTHER" id="PTHR43308">
    <property type="entry name" value="OUTER MEMBRANE PROTEIN ALPHA-RELATED"/>
    <property type="match status" value="1"/>
</dbReference>
<keyword evidence="5" id="KW-1185">Reference proteome</keyword>
<evidence type="ECO:0000256" key="1">
    <source>
        <dbReference type="SAM" id="MobiDB-lite"/>
    </source>
</evidence>
<dbReference type="SUPFAM" id="SSF51126">
    <property type="entry name" value="Pectin lyase-like"/>
    <property type="match status" value="2"/>
</dbReference>
<feature type="domain" description="SLH" evidence="3">
    <location>
        <begin position="1759"/>
        <end position="1818"/>
    </location>
</feature>
<dbReference type="InterPro" id="IPR036116">
    <property type="entry name" value="FN3_sf"/>
</dbReference>
<dbReference type="InterPro" id="IPR051465">
    <property type="entry name" value="Cell_Envelope_Struct_Comp"/>
</dbReference>
<dbReference type="InterPro" id="IPR003961">
    <property type="entry name" value="FN3_dom"/>
</dbReference>
<dbReference type="PROSITE" id="PS51272">
    <property type="entry name" value="SLH"/>
    <property type="match status" value="3"/>
</dbReference>
<dbReference type="KEGG" id="ppsc:EHS13_23255"/>
<feature type="domain" description="SLH" evidence="3">
    <location>
        <begin position="1885"/>
        <end position="1943"/>
    </location>
</feature>
<accession>A0A6B8RP17</accession>
<name>A0A6B8RP17_9BACL</name>
<evidence type="ECO:0000313" key="5">
    <source>
        <dbReference type="Proteomes" id="UP000426246"/>
    </source>
</evidence>
<dbReference type="Proteomes" id="UP000426246">
    <property type="component" value="Chromosome"/>
</dbReference>
<dbReference type="InterPro" id="IPR012334">
    <property type="entry name" value="Pectin_lyas_fold"/>
</dbReference>
<feature type="compositionally biased region" description="Low complexity" evidence="1">
    <location>
        <begin position="1534"/>
        <end position="1543"/>
    </location>
</feature>
<dbReference type="SUPFAM" id="SSF49265">
    <property type="entry name" value="Fibronectin type III"/>
    <property type="match status" value="1"/>
</dbReference>
<evidence type="ECO:0008006" key="6">
    <source>
        <dbReference type="Google" id="ProtNLM"/>
    </source>
</evidence>
<dbReference type="EMBL" id="CP034235">
    <property type="protein sequence ID" value="QGQ97597.1"/>
    <property type="molecule type" value="Genomic_DNA"/>
</dbReference>
<dbReference type="InterPro" id="IPR006626">
    <property type="entry name" value="PbH1"/>
</dbReference>
<dbReference type="InterPro" id="IPR024535">
    <property type="entry name" value="RHGA/B-epi-like_pectate_lyase"/>
</dbReference>
<feature type="compositionally biased region" description="Pro residues" evidence="1">
    <location>
        <begin position="1544"/>
        <end position="1558"/>
    </location>
</feature>
<dbReference type="Gene3D" id="2.160.20.10">
    <property type="entry name" value="Single-stranded right-handed beta-helix, Pectin lyase-like"/>
    <property type="match status" value="1"/>
</dbReference>
<feature type="domain" description="Fibronectin type-III" evidence="2">
    <location>
        <begin position="495"/>
        <end position="583"/>
    </location>
</feature>
<dbReference type="Pfam" id="PF12708">
    <property type="entry name" value="Pect-lyase_RHGA_epim"/>
    <property type="match status" value="1"/>
</dbReference>
<dbReference type="CDD" id="cd00063">
    <property type="entry name" value="FN3"/>
    <property type="match status" value="1"/>
</dbReference>
<dbReference type="InterPro" id="IPR011050">
    <property type="entry name" value="Pectin_lyase_fold/virulence"/>
</dbReference>
<sequence>MKLIKRFQFRRGGESRVGFITVIFKNKSSMEDKMNKFIKKSLASTLVLLMASSNLLIGTPVAKADPVVSSASYSGIDKTTKGQWNNKYGKDGYILFGYGATAPSVDVLRVDNYVNDIVKKPDYIENIGDNAYQLNNGTETKVRPLPVDPTLLGNILDIPAGAEGTGLTTKVEAAIEIGGDAPDIPFNGGFANNAGRRTLTFHLDDTEEHLFTVYSTKQLDDRWFGIEDLIGTDLLPLTKGATLFGSNGSDSTYVTFKVKGSFQFHYDGGWENIGLQGVFFDSEPEPEVAPEQQRTILGLDSQTSGQWHNKYGGDGYILVGYDTSVVPKVNEWSTIAATPSNDIKSLPSYVDSYQYETESQVVLPPLTDSDRYYNYVIDMPPGNTADTDLVVVGQPRKKYRAYAQMNRLSGAYTFTLNDDQEHVFSFYSRQTETVSVQLTDLQNNIIAERSVLDSTFNNGGYVSFLVKGSFKIVIGTPSKDFGATSFFFDAPVAAKPMNLAVEALPGRKAGLTWTNAGSPDKLILERRQGNDKYTQLAVLNGTAVQYEDVNLTGGQTYSYRLRNVTGTGYSSATESVNVAIPLMTETVLTLTDTEAIQAVVGTTVAENVYAQVNYEGLGLSPLNGATVKLRLHGEHVGDGISFGEEIPEIVATGITDINGMVALSFTTEFAGTYTLDATMDPDDVNKLAEANSAAVGLTVDNVEENNAPFILKLSDAVKPGKLFTVNGYGMDEDTVDIAIELDLAGTAADQPSINAIHPVIVQKDRSGFFTVAEFPLNAQPGVYNVWVKNSHGWSAPSKLNAARPLFISDYEAYSGIDIDLAGRNFDQSEFGGSTHTKVRLNNGEGSISATTVKSLNPYGITFTVGSANPDDYFVEVSNDDGINWSRLDNGQKVTVVAAGEDPLGLGVAWASDFNWENEYDVTNFGATQNDQTDDTNAVQDAVDAAEETGGVVYFPKGSYYIETINLPSGVVLLGEDTELTKLYYTGTNKNFIDSTNYEGDNIPERQGVANLSLLLTDATMRPDSFIWIGEKWGNNFGDMSLRQSNRLFVTGVKIDYPTDSTGGTGSGRGIGIEFIAKERILIQNNHFVGWHAQPFITSVNQYYTLKNNYFEFTEGFIVGLSTYAFFEGNHVKAVNPAANRESHGLFARSNAYIAGNIIENMGDHANAQNDGEAIALEIPNALFNYGKVLKATSTTVLVAPEKPVSDPVLEFGALSLLITDGKGMGQMRKISSRTNNTYHVGTPFEVVPDNTSRFTLITPNDNATIYDNTITNNAKGIWLFGNSFDSVVAGNTSVDSEGIFMYTVRNNQGISPGYYTRIADNHVEGISRRSDHGGIGFNTSRNTSDRYYSIDVYSTEILNNSVSGDNTVQPTGGKTEAPGYGGIYAISASHSSSYDNVPGTGDSTNTIIEDNSLSNLGTGVDLTHSSYGQIVRGNSFDETVLKFINDTGSMNTIVDNNNIAAPSVTLNDVTNIVTGLTTAMEYKLDSAEYIMYDAAVFNALNLSGSHTLLVRIPANVITGTPAGFVTKLIFTSTPTSPTQAPTSVPTPTPTPTPTPAPTQVPGVMDVEVITDANGQAVANVNTDEFKALVNSAKESRVLIDVHGTESAKGITVNIPSEAFKAALEKNIEQIQIQSSFATVSLATDLLEKEGGASGSIQLSVTTVDPSTLSDKVKQSIGNNPVYDFNLIVNDRKVSKFGHGDVKVQLDYTLKPGENPHKIVIYYLDDKGKLVTVKNGKYDKEKGKITFGPMHFSHYVAAFNGIDFKDIAVVAWAKESIEALAAREIVMGVGEASFKLEKLLTRAEFITMLMNAFDLSDINDKSSFSDVKEGAWYYSSVASAEKLGISKGNSNGKFGINDLITRQEMAVMIYKAAQLVGANLNGNSQLITFKDQSAIADYASEAVMAIQKAGIINGLGDGNFAPKGVATRAQAAVVIWRLLLTVQQ</sequence>
<protein>
    <recommendedName>
        <fullName evidence="6">S-layer homology domain-containing protein</fullName>
    </recommendedName>
</protein>
<evidence type="ECO:0000313" key="4">
    <source>
        <dbReference type="EMBL" id="QGQ97597.1"/>
    </source>
</evidence>
<evidence type="ECO:0000259" key="2">
    <source>
        <dbReference type="PROSITE" id="PS50853"/>
    </source>
</evidence>
<evidence type="ECO:0000259" key="3">
    <source>
        <dbReference type="PROSITE" id="PS51272"/>
    </source>
</evidence>
<dbReference type="SMART" id="SM00710">
    <property type="entry name" value="PbH1"/>
    <property type="match status" value="7"/>
</dbReference>
<dbReference type="Gene3D" id="2.60.40.10">
    <property type="entry name" value="Immunoglobulins"/>
    <property type="match status" value="1"/>
</dbReference>
<dbReference type="PANTHER" id="PTHR43308:SF1">
    <property type="entry name" value="OUTER MEMBRANE PROTEIN ALPHA"/>
    <property type="match status" value="1"/>
</dbReference>